<feature type="DNA-binding region" description="H-T-H motif" evidence="4">
    <location>
        <begin position="25"/>
        <end position="44"/>
    </location>
</feature>
<dbReference type="PRINTS" id="PR00455">
    <property type="entry name" value="HTHTETR"/>
</dbReference>
<reference evidence="6 7" key="1">
    <citation type="submission" date="2020-08" db="EMBL/GenBank/DDBJ databases">
        <title>Genomic Encyclopedia of Type Strains, Phase IV (KMG-IV): sequencing the most valuable type-strain genomes for metagenomic binning, comparative biology and taxonomic classification.</title>
        <authorList>
            <person name="Goeker M."/>
        </authorList>
    </citation>
    <scope>NUCLEOTIDE SEQUENCE [LARGE SCALE GENOMIC DNA]</scope>
    <source>
        <strain evidence="6 7">YIM 65646</strain>
    </source>
</reference>
<dbReference type="InterPro" id="IPR009057">
    <property type="entry name" value="Homeodomain-like_sf"/>
</dbReference>
<sequence>MADRTADIVAAARELLDTEGVPAVTMRRIAEKLGIRAPSLYKHLPDKGHVETALQTQCLTELAVALETVEADHPGDLLALALAYRRFAVGNPHLYRITRVIHRDALPEGVEYRAAMPLLRAVGGNMDVARAVWAFAHGMVVLELDDRFPPGADLDTAWRIGCEAFARTVTPGG</sequence>
<dbReference type="SUPFAM" id="SSF48498">
    <property type="entry name" value="Tetracyclin repressor-like, C-terminal domain"/>
    <property type="match status" value="1"/>
</dbReference>
<dbReference type="PANTHER" id="PTHR30055:SF239">
    <property type="entry name" value="TRANSCRIPTIONAL REGULATORY PROTEIN"/>
    <property type="match status" value="1"/>
</dbReference>
<evidence type="ECO:0000256" key="1">
    <source>
        <dbReference type="ARBA" id="ARBA00023015"/>
    </source>
</evidence>
<evidence type="ECO:0000256" key="4">
    <source>
        <dbReference type="PROSITE-ProRule" id="PRU00335"/>
    </source>
</evidence>
<keyword evidence="7" id="KW-1185">Reference proteome</keyword>
<evidence type="ECO:0000259" key="5">
    <source>
        <dbReference type="PROSITE" id="PS50977"/>
    </source>
</evidence>
<organism evidence="6 7">
    <name type="scientific">Phytomonospora endophytica</name>
    <dbReference type="NCBI Taxonomy" id="714109"/>
    <lineage>
        <taxon>Bacteria</taxon>
        <taxon>Bacillati</taxon>
        <taxon>Actinomycetota</taxon>
        <taxon>Actinomycetes</taxon>
        <taxon>Micromonosporales</taxon>
        <taxon>Micromonosporaceae</taxon>
        <taxon>Phytomonospora</taxon>
    </lineage>
</organism>
<keyword evidence="2 4" id="KW-0238">DNA-binding</keyword>
<comment type="caution">
    <text evidence="6">The sequence shown here is derived from an EMBL/GenBank/DDBJ whole genome shotgun (WGS) entry which is preliminary data.</text>
</comment>
<evidence type="ECO:0000313" key="6">
    <source>
        <dbReference type="EMBL" id="MBB6037499.1"/>
    </source>
</evidence>
<dbReference type="Gene3D" id="1.10.10.60">
    <property type="entry name" value="Homeodomain-like"/>
    <property type="match status" value="1"/>
</dbReference>
<dbReference type="InterPro" id="IPR025996">
    <property type="entry name" value="MT1864/Rv1816-like_C"/>
</dbReference>
<keyword evidence="3" id="KW-0804">Transcription</keyword>
<dbReference type="GO" id="GO:0000976">
    <property type="term" value="F:transcription cis-regulatory region binding"/>
    <property type="evidence" value="ECO:0007669"/>
    <property type="project" value="TreeGrafter"/>
</dbReference>
<evidence type="ECO:0000313" key="7">
    <source>
        <dbReference type="Proteomes" id="UP000548476"/>
    </source>
</evidence>
<dbReference type="Pfam" id="PF00440">
    <property type="entry name" value="TetR_N"/>
    <property type="match status" value="1"/>
</dbReference>
<dbReference type="GO" id="GO:0003700">
    <property type="term" value="F:DNA-binding transcription factor activity"/>
    <property type="evidence" value="ECO:0007669"/>
    <property type="project" value="TreeGrafter"/>
</dbReference>
<feature type="domain" description="HTH tetR-type" evidence="5">
    <location>
        <begin position="2"/>
        <end position="62"/>
    </location>
</feature>
<dbReference type="PANTHER" id="PTHR30055">
    <property type="entry name" value="HTH-TYPE TRANSCRIPTIONAL REGULATOR RUTR"/>
    <property type="match status" value="1"/>
</dbReference>
<evidence type="ECO:0000256" key="2">
    <source>
        <dbReference type="ARBA" id="ARBA00023125"/>
    </source>
</evidence>
<dbReference type="Proteomes" id="UP000548476">
    <property type="component" value="Unassembled WGS sequence"/>
</dbReference>
<dbReference type="Gene3D" id="1.10.357.10">
    <property type="entry name" value="Tetracycline Repressor, domain 2"/>
    <property type="match status" value="1"/>
</dbReference>
<protein>
    <submittedName>
        <fullName evidence="6">AcrR family transcriptional regulator</fullName>
    </submittedName>
</protein>
<keyword evidence="1" id="KW-0805">Transcription regulation</keyword>
<dbReference type="SUPFAM" id="SSF46689">
    <property type="entry name" value="Homeodomain-like"/>
    <property type="match status" value="1"/>
</dbReference>
<gene>
    <name evidence="6" type="ORF">HNR73_005375</name>
</gene>
<accession>A0A841FYI4</accession>
<name>A0A841FYI4_9ACTN</name>
<dbReference type="InterPro" id="IPR036271">
    <property type="entry name" value="Tet_transcr_reg_TetR-rel_C_sf"/>
</dbReference>
<evidence type="ECO:0000256" key="3">
    <source>
        <dbReference type="ARBA" id="ARBA00023163"/>
    </source>
</evidence>
<dbReference type="AlphaFoldDB" id="A0A841FYI4"/>
<dbReference type="InterPro" id="IPR001647">
    <property type="entry name" value="HTH_TetR"/>
</dbReference>
<dbReference type="EMBL" id="JACHGT010000012">
    <property type="protein sequence ID" value="MBB6037499.1"/>
    <property type="molecule type" value="Genomic_DNA"/>
</dbReference>
<proteinExistence type="predicted"/>
<dbReference type="RefSeq" id="WP_184790312.1">
    <property type="nucleotide sequence ID" value="NZ_BONT01000093.1"/>
</dbReference>
<dbReference type="InterPro" id="IPR050109">
    <property type="entry name" value="HTH-type_TetR-like_transc_reg"/>
</dbReference>
<dbReference type="Pfam" id="PF13305">
    <property type="entry name" value="TetR_C_33"/>
    <property type="match status" value="1"/>
</dbReference>
<dbReference type="PROSITE" id="PS50977">
    <property type="entry name" value="HTH_TETR_2"/>
    <property type="match status" value="1"/>
</dbReference>